<evidence type="ECO:0000313" key="2">
    <source>
        <dbReference type="Proteomes" id="UP000033483"/>
    </source>
</evidence>
<gene>
    <name evidence="1" type="ORF">TD95_004728</name>
</gene>
<dbReference type="EMBL" id="LAEV01001273">
    <property type="protein sequence ID" value="KKA28584.1"/>
    <property type="molecule type" value="Genomic_DNA"/>
</dbReference>
<sequence length="194" mass="20376">MAPGPPAFKQVALSASTTSNAMSGYSFAQAGSLHSQRPLLNQPRFPVAVGADWTGLSPASYQLQPLLRSGVVDQAPVGSGLVPSTDSAVGVANALDMSMLLGPQPSAKPFAPMMQQYGYGPPSPAIGAPFHASMLQPFSYLQAQPSVVTPQNLFYSQQYVQAHAQATPLQPLQYSSAENLGDFWNGNTALKVLV</sequence>
<dbReference type="AlphaFoldDB" id="A0A0F4ZD95"/>
<keyword evidence="2" id="KW-1185">Reference proteome</keyword>
<comment type="caution">
    <text evidence="1">The sequence shown here is derived from an EMBL/GenBank/DDBJ whole genome shotgun (WGS) entry which is preliminary data.</text>
</comment>
<accession>A0A0F4ZD95</accession>
<name>A0A0F4ZD95_9PEZI</name>
<protein>
    <submittedName>
        <fullName evidence="1">Uncharacterized protein</fullName>
    </submittedName>
</protein>
<organism evidence="1 2">
    <name type="scientific">Thielaviopsis punctulata</name>
    <dbReference type="NCBI Taxonomy" id="72032"/>
    <lineage>
        <taxon>Eukaryota</taxon>
        <taxon>Fungi</taxon>
        <taxon>Dikarya</taxon>
        <taxon>Ascomycota</taxon>
        <taxon>Pezizomycotina</taxon>
        <taxon>Sordariomycetes</taxon>
        <taxon>Hypocreomycetidae</taxon>
        <taxon>Microascales</taxon>
        <taxon>Ceratocystidaceae</taxon>
        <taxon>Thielaviopsis</taxon>
    </lineage>
</organism>
<reference evidence="1 2" key="1">
    <citation type="submission" date="2015-03" db="EMBL/GenBank/DDBJ databases">
        <authorList>
            <person name="Radwan O."/>
            <person name="Al-Naeli F.A."/>
            <person name="Rendon G.A."/>
            <person name="Fields C."/>
        </authorList>
    </citation>
    <scope>NUCLEOTIDE SEQUENCE [LARGE SCALE GENOMIC DNA]</scope>
    <source>
        <strain evidence="1">CR-DP1</strain>
    </source>
</reference>
<proteinExistence type="predicted"/>
<dbReference type="Proteomes" id="UP000033483">
    <property type="component" value="Unassembled WGS sequence"/>
</dbReference>
<evidence type="ECO:0000313" key="1">
    <source>
        <dbReference type="EMBL" id="KKA28584.1"/>
    </source>
</evidence>